<evidence type="ECO:0000313" key="1">
    <source>
        <dbReference type="EMBL" id="AMK54107.1"/>
    </source>
</evidence>
<dbReference type="KEGG" id="fro:AALO17_09730"/>
<name>A0A140DTY0_9FIRM</name>
<sequence length="39" mass="4288">MIFRIPHSPLFCQSLIAAASRLHPADEQKAVASNEVILL</sequence>
<dbReference type="EMBL" id="CP011391">
    <property type="protein sequence ID" value="AMK54107.1"/>
    <property type="molecule type" value="Genomic_DNA"/>
</dbReference>
<evidence type="ECO:0000313" key="2">
    <source>
        <dbReference type="Proteomes" id="UP000069771"/>
    </source>
</evidence>
<gene>
    <name evidence="1" type="ORF">AALO17_09730</name>
</gene>
<dbReference type="AlphaFoldDB" id="A0A140DTY0"/>
<protein>
    <submittedName>
        <fullName evidence="1">Uncharacterized protein</fullName>
    </submittedName>
</protein>
<keyword evidence="2" id="KW-1185">Reference proteome</keyword>
<organism evidence="1 2">
    <name type="scientific">Faecalibaculum rodentium</name>
    <dbReference type="NCBI Taxonomy" id="1702221"/>
    <lineage>
        <taxon>Bacteria</taxon>
        <taxon>Bacillati</taxon>
        <taxon>Bacillota</taxon>
        <taxon>Erysipelotrichia</taxon>
        <taxon>Erysipelotrichales</taxon>
        <taxon>Erysipelotrichaceae</taxon>
        <taxon>Faecalibaculum</taxon>
    </lineage>
</organism>
<reference evidence="1 2" key="1">
    <citation type="journal article" date="2016" name="Gut Pathog.">
        <title>Whole genome sequencing of "Faecalibaculum rodentium" ALO17, isolated from C57BL/6J laboratory mouse feces.</title>
        <authorList>
            <person name="Lim S."/>
            <person name="Chang D.H."/>
            <person name="Ahn S."/>
            <person name="Kim B.C."/>
        </authorList>
    </citation>
    <scope>NUCLEOTIDE SEQUENCE [LARGE SCALE GENOMIC DNA]</scope>
    <source>
        <strain evidence="1 2">Alo17</strain>
    </source>
</reference>
<dbReference type="Proteomes" id="UP000069771">
    <property type="component" value="Chromosome"/>
</dbReference>
<proteinExistence type="predicted"/>
<accession>A0A140DTY0</accession>